<organism evidence="1 2">
    <name type="scientific">Oidiodendron maius (strain Zn)</name>
    <dbReference type="NCBI Taxonomy" id="913774"/>
    <lineage>
        <taxon>Eukaryota</taxon>
        <taxon>Fungi</taxon>
        <taxon>Dikarya</taxon>
        <taxon>Ascomycota</taxon>
        <taxon>Pezizomycotina</taxon>
        <taxon>Leotiomycetes</taxon>
        <taxon>Leotiomycetes incertae sedis</taxon>
        <taxon>Myxotrichaceae</taxon>
        <taxon>Oidiodendron</taxon>
    </lineage>
</organism>
<keyword evidence="2" id="KW-1185">Reference proteome</keyword>
<dbReference type="AlphaFoldDB" id="A0A0C3HAS1"/>
<evidence type="ECO:0000313" key="1">
    <source>
        <dbReference type="EMBL" id="KIN05346.1"/>
    </source>
</evidence>
<gene>
    <name evidence="1" type="ORF">OIDMADRAFT_25907</name>
</gene>
<dbReference type="EMBL" id="KN832872">
    <property type="protein sequence ID" value="KIN05346.1"/>
    <property type="molecule type" value="Genomic_DNA"/>
</dbReference>
<reference evidence="2" key="2">
    <citation type="submission" date="2015-01" db="EMBL/GenBank/DDBJ databases">
        <title>Evolutionary Origins and Diversification of the Mycorrhizal Mutualists.</title>
        <authorList>
            <consortium name="DOE Joint Genome Institute"/>
            <consortium name="Mycorrhizal Genomics Consortium"/>
            <person name="Kohler A."/>
            <person name="Kuo A."/>
            <person name="Nagy L.G."/>
            <person name="Floudas D."/>
            <person name="Copeland A."/>
            <person name="Barry K.W."/>
            <person name="Cichocki N."/>
            <person name="Veneault-Fourrey C."/>
            <person name="LaButti K."/>
            <person name="Lindquist E.A."/>
            <person name="Lipzen A."/>
            <person name="Lundell T."/>
            <person name="Morin E."/>
            <person name="Murat C."/>
            <person name="Riley R."/>
            <person name="Ohm R."/>
            <person name="Sun H."/>
            <person name="Tunlid A."/>
            <person name="Henrissat B."/>
            <person name="Grigoriev I.V."/>
            <person name="Hibbett D.S."/>
            <person name="Martin F."/>
        </authorList>
    </citation>
    <scope>NUCLEOTIDE SEQUENCE [LARGE SCALE GENOMIC DNA]</scope>
    <source>
        <strain evidence="2">Zn</strain>
    </source>
</reference>
<dbReference type="InParanoid" id="A0A0C3HAS1"/>
<dbReference type="OrthoDB" id="2093528at2759"/>
<name>A0A0C3HAS1_OIDMZ</name>
<reference evidence="1 2" key="1">
    <citation type="submission" date="2014-04" db="EMBL/GenBank/DDBJ databases">
        <authorList>
            <consortium name="DOE Joint Genome Institute"/>
            <person name="Kuo A."/>
            <person name="Martino E."/>
            <person name="Perotto S."/>
            <person name="Kohler A."/>
            <person name="Nagy L.G."/>
            <person name="Floudas D."/>
            <person name="Copeland A."/>
            <person name="Barry K.W."/>
            <person name="Cichocki N."/>
            <person name="Veneault-Fourrey C."/>
            <person name="LaButti K."/>
            <person name="Lindquist E.A."/>
            <person name="Lipzen A."/>
            <person name="Lundell T."/>
            <person name="Morin E."/>
            <person name="Murat C."/>
            <person name="Sun H."/>
            <person name="Tunlid A."/>
            <person name="Henrissat B."/>
            <person name="Grigoriev I.V."/>
            <person name="Hibbett D.S."/>
            <person name="Martin F."/>
            <person name="Nordberg H.P."/>
            <person name="Cantor M.N."/>
            <person name="Hua S.X."/>
        </authorList>
    </citation>
    <scope>NUCLEOTIDE SEQUENCE [LARGE SCALE GENOMIC DNA]</scope>
    <source>
        <strain evidence="1 2">Zn</strain>
    </source>
</reference>
<protein>
    <submittedName>
        <fullName evidence="1">Uncharacterized protein</fullName>
    </submittedName>
</protein>
<evidence type="ECO:0000313" key="2">
    <source>
        <dbReference type="Proteomes" id="UP000054321"/>
    </source>
</evidence>
<proteinExistence type="predicted"/>
<accession>A0A0C3HAS1</accession>
<sequence length="144" mass="16062">MSLPMTFGCGLYDRMTGLYTKEVNHQGIDLNFTAVHHPRDLFDKQAKNAEFDCSELSASDNRIKGPSDLKGARISLQLYTMAACCMDSRVVAGRVWCGLVDREIDRRMVGIQLGDINAVIGAEVSPSLSREQHIKRVLADFQQE</sequence>
<dbReference type="Proteomes" id="UP000054321">
    <property type="component" value="Unassembled WGS sequence"/>
</dbReference>
<dbReference type="HOGENOM" id="CLU_1797050_0_0_1"/>